<reference evidence="2 3" key="1">
    <citation type="submission" date="2016-11" db="EMBL/GenBank/DDBJ databases">
        <title>Interaction between Lactobacillus species and yeast in water kefir.</title>
        <authorList>
            <person name="Behr J."/>
            <person name="Xu D."/>
            <person name="Vogel R.F."/>
        </authorList>
    </citation>
    <scope>NUCLEOTIDE SEQUENCE [LARGE SCALE GENOMIC DNA]</scope>
    <source>
        <strain evidence="2 3">TMW 1.1822</strain>
    </source>
</reference>
<evidence type="ECO:0000259" key="1">
    <source>
        <dbReference type="Pfam" id="PF10026"/>
    </source>
</evidence>
<dbReference type="InterPro" id="IPR018728">
    <property type="entry name" value="DUF2268"/>
</dbReference>
<name>A0A3Q8CXI3_9LACO</name>
<dbReference type="Pfam" id="PF10026">
    <property type="entry name" value="DUF2268"/>
    <property type="match status" value="1"/>
</dbReference>
<organism evidence="2 3">
    <name type="scientific">Liquorilactobacillus hordei</name>
    <dbReference type="NCBI Taxonomy" id="468911"/>
    <lineage>
        <taxon>Bacteria</taxon>
        <taxon>Bacillati</taxon>
        <taxon>Bacillota</taxon>
        <taxon>Bacilli</taxon>
        <taxon>Lactobacillales</taxon>
        <taxon>Lactobacillaceae</taxon>
        <taxon>Liquorilactobacillus</taxon>
    </lineage>
</organism>
<gene>
    <name evidence="2" type="ORF">BSQ49_05710</name>
</gene>
<dbReference type="Proteomes" id="UP000314960">
    <property type="component" value="Chromosome"/>
</dbReference>
<protein>
    <recommendedName>
        <fullName evidence="1">DUF2268 domain-containing protein</fullName>
    </recommendedName>
</protein>
<sequence length="297" mass="33850">MIIKIPSESAYKKLADLPVTKRRAYFSDHVLQPFTPKFKVQQLLTDDNWTSVYKMLATTCYLPEEIDKTQEAKINFMNDQKMFEDAQQAIQEELDSFAQKNIKIPVADYKYTIFLGKEMSAMLKLSEGYLGDGGIPGFLSMTLISDEKLKTKVGPLFAHECNHNIRYQFINWTPQVELCEWIIAEGLAESYVAEKYGKSMIGPWISKTDNSTVEQVLKPMFKDRMHIQGMNEIMPYIYGDQIGKMMGYPAKGLPYAAGYSLGYHLVQYYLVCTGKTIEEATILPAAEILKGATAFWE</sequence>
<dbReference type="EMBL" id="CP018176">
    <property type="protein sequence ID" value="AUJ29733.1"/>
    <property type="molecule type" value="Genomic_DNA"/>
</dbReference>
<evidence type="ECO:0000313" key="2">
    <source>
        <dbReference type="EMBL" id="AUJ29733.1"/>
    </source>
</evidence>
<dbReference type="KEGG" id="lhw:BSQ49_05710"/>
<dbReference type="RefSeq" id="WP_141053431.1">
    <property type="nucleotide sequence ID" value="NZ_CP018176.1"/>
</dbReference>
<dbReference type="AlphaFoldDB" id="A0A3Q8CXI3"/>
<proteinExistence type="predicted"/>
<evidence type="ECO:0000313" key="3">
    <source>
        <dbReference type="Proteomes" id="UP000314960"/>
    </source>
</evidence>
<accession>A0A3Q8CXI3</accession>
<feature type="domain" description="DUF2268" evidence="1">
    <location>
        <begin position="85"/>
        <end position="290"/>
    </location>
</feature>